<accession>A0A699HB53</accession>
<comment type="caution">
    <text evidence="2">The sequence shown here is derived from an EMBL/GenBank/DDBJ whole genome shotgun (WGS) entry which is preliminary data.</text>
</comment>
<dbReference type="AlphaFoldDB" id="A0A699HB53"/>
<proteinExistence type="predicted"/>
<feature type="compositionally biased region" description="Polar residues" evidence="1">
    <location>
        <begin position="42"/>
        <end position="66"/>
    </location>
</feature>
<feature type="compositionally biased region" description="Basic and acidic residues" evidence="1">
    <location>
        <begin position="406"/>
        <end position="417"/>
    </location>
</feature>
<name>A0A699HB53_TANCI</name>
<organism evidence="2">
    <name type="scientific">Tanacetum cinerariifolium</name>
    <name type="common">Dalmatian daisy</name>
    <name type="synonym">Chrysanthemum cinerariifolium</name>
    <dbReference type="NCBI Taxonomy" id="118510"/>
    <lineage>
        <taxon>Eukaryota</taxon>
        <taxon>Viridiplantae</taxon>
        <taxon>Streptophyta</taxon>
        <taxon>Embryophyta</taxon>
        <taxon>Tracheophyta</taxon>
        <taxon>Spermatophyta</taxon>
        <taxon>Magnoliopsida</taxon>
        <taxon>eudicotyledons</taxon>
        <taxon>Gunneridae</taxon>
        <taxon>Pentapetalae</taxon>
        <taxon>asterids</taxon>
        <taxon>campanulids</taxon>
        <taxon>Asterales</taxon>
        <taxon>Asteraceae</taxon>
        <taxon>Asteroideae</taxon>
        <taxon>Anthemideae</taxon>
        <taxon>Anthemidinae</taxon>
        <taxon>Tanacetum</taxon>
    </lineage>
</organism>
<protein>
    <submittedName>
        <fullName evidence="2">Uncharacterized protein</fullName>
    </submittedName>
</protein>
<feature type="region of interest" description="Disordered" evidence="1">
    <location>
        <begin position="112"/>
        <end position="131"/>
    </location>
</feature>
<feature type="region of interest" description="Disordered" evidence="1">
    <location>
        <begin position="369"/>
        <end position="417"/>
    </location>
</feature>
<feature type="compositionally biased region" description="Basic residues" evidence="1">
    <location>
        <begin position="396"/>
        <end position="405"/>
    </location>
</feature>
<dbReference type="EMBL" id="BKCJ010131701">
    <property type="protein sequence ID" value="GEX81177.1"/>
    <property type="molecule type" value="Genomic_DNA"/>
</dbReference>
<feature type="region of interest" description="Disordered" evidence="1">
    <location>
        <begin position="38"/>
        <end position="70"/>
    </location>
</feature>
<gene>
    <name evidence="2" type="ORF">Tci_353152</name>
</gene>
<feature type="compositionally biased region" description="Basic and acidic residues" evidence="1">
    <location>
        <begin position="383"/>
        <end position="394"/>
    </location>
</feature>
<evidence type="ECO:0000313" key="2">
    <source>
        <dbReference type="EMBL" id="GEX81177.1"/>
    </source>
</evidence>
<reference evidence="2" key="1">
    <citation type="journal article" date="2019" name="Sci. Rep.">
        <title>Draft genome of Tanacetum cinerariifolium, the natural source of mosquito coil.</title>
        <authorList>
            <person name="Yamashiro T."/>
            <person name="Shiraishi A."/>
            <person name="Satake H."/>
            <person name="Nakayama K."/>
        </authorList>
    </citation>
    <scope>NUCLEOTIDE SEQUENCE</scope>
</reference>
<sequence>MGIKIPQSNVPSSVADEAITKEMHDGLRRATTTASILAAEQGSGNISKTKTKETPSGLNSLRTSSEGGPDKVTHLENELISTKAVYNKALITLIKRVKKFEKKLKHKQRRAFFDSSEKEKEASLDHEDSSKQGRMIEEIDKYKNVDLAKSNDETLAETLLNIKRSATKDKGEAIIKESESPKKIKKKEMMQISLDEKIAQRFYKEEQHRFCGMKNMLNKFKITQIQADKDLAQIMLMEERKSLSIKEMSRLLIEFIDKRKKMIAAKRAEKKRNKPPTQAQQRTYISNYLKNMGGLFQWKVKAKQEKEDQKKKWKKMKLFQGMQLIQKLRDDQKRMKNVFEVMSGSYVQPPDKVCFDPCNKRYAEEELGQEQKVEEEISQQEDVVAKQDEKESSKKAGGRLKRKTSKAREDKEKRQKKQDDLEKLTLMKYVEVIFDFKEVINVIPLAVKSPIVNWKSYCKGYMGYNEIQREDESYKPYIFFSEMLNDFDKEYLIVLDRLFNDKYASTRPRFNDLILWGYMKIMFKPDGDDEVWKNHHNQDLIEWKLYDSCRVHSLMLGEVSTHMLVEKKYPLPQDTLRRMLQWKLHMNYNVTEMAYELLRFIRSQLNQ</sequence>
<evidence type="ECO:0000256" key="1">
    <source>
        <dbReference type="SAM" id="MobiDB-lite"/>
    </source>
</evidence>